<evidence type="ECO:0000313" key="3">
    <source>
        <dbReference type="Proteomes" id="UP001607303"/>
    </source>
</evidence>
<accession>A0ABD2CCU6</accession>
<dbReference type="EMBL" id="JAYRBN010000056">
    <property type="protein sequence ID" value="KAL2742886.1"/>
    <property type="molecule type" value="Genomic_DNA"/>
</dbReference>
<name>A0ABD2CCU6_VESMC</name>
<gene>
    <name evidence="2" type="ORF">V1477_008375</name>
</gene>
<proteinExistence type="predicted"/>
<feature type="region of interest" description="Disordered" evidence="1">
    <location>
        <begin position="63"/>
        <end position="85"/>
    </location>
</feature>
<reference evidence="2 3" key="1">
    <citation type="journal article" date="2024" name="Ann. Entomol. Soc. Am.">
        <title>Genomic analyses of the southern and eastern yellowjacket wasps (Hymenoptera: Vespidae) reveal evolutionary signatures of social life.</title>
        <authorList>
            <person name="Catto M.A."/>
            <person name="Caine P.B."/>
            <person name="Orr S.E."/>
            <person name="Hunt B.G."/>
            <person name="Goodisman M.A.D."/>
        </authorList>
    </citation>
    <scope>NUCLEOTIDE SEQUENCE [LARGE SCALE GENOMIC DNA]</scope>
    <source>
        <strain evidence="2">232</strain>
        <tissue evidence="2">Head and thorax</tissue>
    </source>
</reference>
<sequence length="85" mass="9377">MEVPVLVLLTSTLVNNILEKLAVLLNGGGVGWDAMGRDGMNSRRILLSRNTKNLHFIPSGNETVEKKKKRAVNGTTDEEGMKDFH</sequence>
<evidence type="ECO:0000256" key="1">
    <source>
        <dbReference type="SAM" id="MobiDB-lite"/>
    </source>
</evidence>
<evidence type="ECO:0000313" key="2">
    <source>
        <dbReference type="EMBL" id="KAL2742886.1"/>
    </source>
</evidence>
<dbReference type="AlphaFoldDB" id="A0ABD2CCU6"/>
<comment type="caution">
    <text evidence="2">The sequence shown here is derived from an EMBL/GenBank/DDBJ whole genome shotgun (WGS) entry which is preliminary data.</text>
</comment>
<dbReference type="Proteomes" id="UP001607303">
    <property type="component" value="Unassembled WGS sequence"/>
</dbReference>
<keyword evidence="3" id="KW-1185">Reference proteome</keyword>
<organism evidence="2 3">
    <name type="scientific">Vespula maculifrons</name>
    <name type="common">Eastern yellow jacket</name>
    <name type="synonym">Wasp</name>
    <dbReference type="NCBI Taxonomy" id="7453"/>
    <lineage>
        <taxon>Eukaryota</taxon>
        <taxon>Metazoa</taxon>
        <taxon>Ecdysozoa</taxon>
        <taxon>Arthropoda</taxon>
        <taxon>Hexapoda</taxon>
        <taxon>Insecta</taxon>
        <taxon>Pterygota</taxon>
        <taxon>Neoptera</taxon>
        <taxon>Endopterygota</taxon>
        <taxon>Hymenoptera</taxon>
        <taxon>Apocrita</taxon>
        <taxon>Aculeata</taxon>
        <taxon>Vespoidea</taxon>
        <taxon>Vespidae</taxon>
        <taxon>Vespinae</taxon>
        <taxon>Vespula</taxon>
    </lineage>
</organism>
<protein>
    <submittedName>
        <fullName evidence="2">Uncharacterized protein</fullName>
    </submittedName>
</protein>